<organism evidence="1 2">
    <name type="scientific">Halobacillus seohaensis</name>
    <dbReference type="NCBI Taxonomy" id="447421"/>
    <lineage>
        <taxon>Bacteria</taxon>
        <taxon>Bacillati</taxon>
        <taxon>Bacillota</taxon>
        <taxon>Bacilli</taxon>
        <taxon>Bacillales</taxon>
        <taxon>Bacillaceae</taxon>
        <taxon>Halobacillus</taxon>
    </lineage>
</organism>
<accession>A0ABW2ER56</accession>
<sequence length="62" mass="7174">MNTYTLNRYEGSHAILIQQDKMGNELMILKDRLIEFAKPGDIIAIDFDHTGNLREVKIIVEK</sequence>
<reference evidence="2" key="1">
    <citation type="journal article" date="2019" name="Int. J. Syst. Evol. Microbiol.">
        <title>The Global Catalogue of Microorganisms (GCM) 10K type strain sequencing project: providing services to taxonomists for standard genome sequencing and annotation.</title>
        <authorList>
            <consortium name="The Broad Institute Genomics Platform"/>
            <consortium name="The Broad Institute Genome Sequencing Center for Infectious Disease"/>
            <person name="Wu L."/>
            <person name="Ma J."/>
        </authorList>
    </citation>
    <scope>NUCLEOTIDE SEQUENCE [LARGE SCALE GENOMIC DNA]</scope>
    <source>
        <strain evidence="2">CGMCC 4.1621</strain>
    </source>
</reference>
<gene>
    <name evidence="1" type="ORF">ACFQIC_19020</name>
</gene>
<dbReference type="EMBL" id="JBHSZV010000061">
    <property type="protein sequence ID" value="MFC7063893.1"/>
    <property type="molecule type" value="Genomic_DNA"/>
</dbReference>
<evidence type="ECO:0008006" key="3">
    <source>
        <dbReference type="Google" id="ProtNLM"/>
    </source>
</evidence>
<protein>
    <recommendedName>
        <fullName evidence="3">DUF2283 domain-containing protein</fullName>
    </recommendedName>
</protein>
<proteinExistence type="predicted"/>
<dbReference type="Proteomes" id="UP001596410">
    <property type="component" value="Unassembled WGS sequence"/>
</dbReference>
<keyword evidence="2" id="KW-1185">Reference proteome</keyword>
<comment type="caution">
    <text evidence="1">The sequence shown here is derived from an EMBL/GenBank/DDBJ whole genome shotgun (WGS) entry which is preliminary data.</text>
</comment>
<dbReference type="RefSeq" id="WP_204710730.1">
    <property type="nucleotide sequence ID" value="NZ_JBHSZV010000061.1"/>
</dbReference>
<evidence type="ECO:0000313" key="1">
    <source>
        <dbReference type="EMBL" id="MFC7063893.1"/>
    </source>
</evidence>
<evidence type="ECO:0000313" key="2">
    <source>
        <dbReference type="Proteomes" id="UP001596410"/>
    </source>
</evidence>
<name>A0ABW2ER56_9BACI</name>